<name>A0AAJ6YKJ7_9HYME</name>
<evidence type="ECO:0000259" key="8">
    <source>
        <dbReference type="Pfam" id="PF05375"/>
    </source>
</evidence>
<keyword evidence="4" id="KW-0722">Serine protease inhibitor</keyword>
<dbReference type="InterPro" id="IPR008037">
    <property type="entry name" value="Pacifastin_dom"/>
</dbReference>
<keyword evidence="2" id="KW-0964">Secreted</keyword>
<dbReference type="AlphaFoldDB" id="A0AAJ6YKJ7"/>
<keyword evidence="7" id="KW-0732">Signal</keyword>
<keyword evidence="3 10" id="KW-0646">Protease inhibitor</keyword>
<dbReference type="GeneID" id="105363723"/>
<dbReference type="SUPFAM" id="SSF57283">
    <property type="entry name" value="PMP inhibitors"/>
    <property type="match status" value="2"/>
</dbReference>
<dbReference type="GO" id="GO:0004867">
    <property type="term" value="F:serine-type endopeptidase inhibitor activity"/>
    <property type="evidence" value="ECO:0007669"/>
    <property type="project" value="UniProtKB-KW"/>
</dbReference>
<dbReference type="KEGG" id="csol:105363723"/>
<feature type="chain" id="PRO_5042526156" evidence="7">
    <location>
        <begin position="25"/>
        <end position="131"/>
    </location>
</feature>
<dbReference type="GO" id="GO:0005576">
    <property type="term" value="C:extracellular region"/>
    <property type="evidence" value="ECO:0007669"/>
    <property type="project" value="UniProtKB-SubCell"/>
</dbReference>
<evidence type="ECO:0000256" key="2">
    <source>
        <dbReference type="ARBA" id="ARBA00022525"/>
    </source>
</evidence>
<evidence type="ECO:0000256" key="4">
    <source>
        <dbReference type="ARBA" id="ARBA00022900"/>
    </source>
</evidence>
<dbReference type="Pfam" id="PF05375">
    <property type="entry name" value="Pacifastin_I"/>
    <property type="match status" value="1"/>
</dbReference>
<keyword evidence="9" id="KW-1185">Reference proteome</keyword>
<keyword evidence="5" id="KW-1015">Disulfide bond</keyword>
<protein>
    <submittedName>
        <fullName evidence="10">Pacifastin-like protease inhibitor cvp4</fullName>
    </submittedName>
</protein>
<proteinExistence type="inferred from homology"/>
<evidence type="ECO:0000256" key="6">
    <source>
        <dbReference type="ARBA" id="ARBA00029459"/>
    </source>
</evidence>
<evidence type="ECO:0000313" key="9">
    <source>
        <dbReference type="Proteomes" id="UP000695007"/>
    </source>
</evidence>
<evidence type="ECO:0000313" key="10">
    <source>
        <dbReference type="RefSeq" id="XP_011499775.1"/>
    </source>
</evidence>
<evidence type="ECO:0000256" key="7">
    <source>
        <dbReference type="SAM" id="SignalP"/>
    </source>
</evidence>
<evidence type="ECO:0000256" key="3">
    <source>
        <dbReference type="ARBA" id="ARBA00022690"/>
    </source>
</evidence>
<dbReference type="Proteomes" id="UP000695007">
    <property type="component" value="Unplaced"/>
</dbReference>
<accession>A0AAJ6YKJ7</accession>
<comment type="subcellular location">
    <subcellularLocation>
        <location evidence="1">Secreted</location>
    </subcellularLocation>
</comment>
<feature type="signal peptide" evidence="7">
    <location>
        <begin position="1"/>
        <end position="24"/>
    </location>
</feature>
<comment type="similarity">
    <text evidence="6">Belongs to the protease inhibitor I19 family.</text>
</comment>
<evidence type="ECO:0000256" key="1">
    <source>
        <dbReference type="ARBA" id="ARBA00004613"/>
    </source>
</evidence>
<gene>
    <name evidence="10" type="primary">LOC105363723</name>
</gene>
<sequence length="131" mass="14956">MTGFSIIDNLNKLIFLAIVNSAFAIVPGRDDWYLAPYTYDDVPRLFELNIGCPYERFYLDCNECICHSNDAEPRCTLRSCPEIPQIVNWGDGQRCPAGRPFYWKCNDCFCGPSGREALCTRKYCPNYATGE</sequence>
<reference evidence="10" key="1">
    <citation type="submission" date="2025-08" db="UniProtKB">
        <authorList>
            <consortium name="RefSeq"/>
        </authorList>
    </citation>
    <scope>IDENTIFICATION</scope>
</reference>
<dbReference type="RefSeq" id="XP_011499775.1">
    <property type="nucleotide sequence ID" value="XM_011501473.1"/>
</dbReference>
<evidence type="ECO:0000256" key="5">
    <source>
        <dbReference type="ARBA" id="ARBA00023157"/>
    </source>
</evidence>
<feature type="domain" description="Pacifastin" evidence="8">
    <location>
        <begin position="95"/>
        <end position="129"/>
    </location>
</feature>
<organism evidence="9 10">
    <name type="scientific">Ceratosolen solmsi marchali</name>
    <dbReference type="NCBI Taxonomy" id="326594"/>
    <lineage>
        <taxon>Eukaryota</taxon>
        <taxon>Metazoa</taxon>
        <taxon>Ecdysozoa</taxon>
        <taxon>Arthropoda</taxon>
        <taxon>Hexapoda</taxon>
        <taxon>Insecta</taxon>
        <taxon>Pterygota</taxon>
        <taxon>Neoptera</taxon>
        <taxon>Endopterygota</taxon>
        <taxon>Hymenoptera</taxon>
        <taxon>Apocrita</taxon>
        <taxon>Proctotrupomorpha</taxon>
        <taxon>Chalcidoidea</taxon>
        <taxon>Agaonidae</taxon>
        <taxon>Agaoninae</taxon>
        <taxon>Ceratosolen</taxon>
    </lineage>
</organism>
<dbReference type="InterPro" id="IPR036201">
    <property type="entry name" value="Pacifastin_dom_sf"/>
</dbReference>